<keyword evidence="3" id="KW-1185">Reference proteome</keyword>
<organism evidence="2 3">
    <name type="scientific">Striga asiatica</name>
    <name type="common">Asiatic witchweed</name>
    <name type="synonym">Buchnera asiatica</name>
    <dbReference type="NCBI Taxonomy" id="4170"/>
    <lineage>
        <taxon>Eukaryota</taxon>
        <taxon>Viridiplantae</taxon>
        <taxon>Streptophyta</taxon>
        <taxon>Embryophyta</taxon>
        <taxon>Tracheophyta</taxon>
        <taxon>Spermatophyta</taxon>
        <taxon>Magnoliopsida</taxon>
        <taxon>eudicotyledons</taxon>
        <taxon>Gunneridae</taxon>
        <taxon>Pentapetalae</taxon>
        <taxon>asterids</taxon>
        <taxon>lamiids</taxon>
        <taxon>Lamiales</taxon>
        <taxon>Orobanchaceae</taxon>
        <taxon>Buchnereae</taxon>
        <taxon>Striga</taxon>
    </lineage>
</organism>
<dbReference type="OrthoDB" id="5046242at2759"/>
<sequence>MQVREQHHEETSSSEEEMSPNGQQNGASGSRSSSSQGSRTTASQRSNASLAGIPLVFVFAPTNEWISQSNEEIIKATMKKLAKLFPEEILVDQSKAKILKYNTVKAPRSSNK</sequence>
<reference evidence="3" key="1">
    <citation type="journal article" date="2019" name="Curr. Biol.">
        <title>Genome Sequence of Striga asiatica Provides Insight into the Evolution of Plant Parasitism.</title>
        <authorList>
            <person name="Yoshida S."/>
            <person name="Kim S."/>
            <person name="Wafula E.K."/>
            <person name="Tanskanen J."/>
            <person name="Kim Y.M."/>
            <person name="Honaas L."/>
            <person name="Yang Z."/>
            <person name="Spallek T."/>
            <person name="Conn C.E."/>
            <person name="Ichihashi Y."/>
            <person name="Cheong K."/>
            <person name="Cui S."/>
            <person name="Der J.P."/>
            <person name="Gundlach H."/>
            <person name="Jiao Y."/>
            <person name="Hori C."/>
            <person name="Ishida J.K."/>
            <person name="Kasahara H."/>
            <person name="Kiba T."/>
            <person name="Kim M.S."/>
            <person name="Koo N."/>
            <person name="Laohavisit A."/>
            <person name="Lee Y.H."/>
            <person name="Lumba S."/>
            <person name="McCourt P."/>
            <person name="Mortimer J.C."/>
            <person name="Mutuku J.M."/>
            <person name="Nomura T."/>
            <person name="Sasaki-Sekimoto Y."/>
            <person name="Seto Y."/>
            <person name="Wang Y."/>
            <person name="Wakatake T."/>
            <person name="Sakakibara H."/>
            <person name="Demura T."/>
            <person name="Yamaguchi S."/>
            <person name="Yoneyama K."/>
            <person name="Manabe R.I."/>
            <person name="Nelson D.C."/>
            <person name="Schulman A.H."/>
            <person name="Timko M.P."/>
            <person name="dePamphilis C.W."/>
            <person name="Choi D."/>
            <person name="Shirasu K."/>
        </authorList>
    </citation>
    <scope>NUCLEOTIDE SEQUENCE [LARGE SCALE GENOMIC DNA]</scope>
    <source>
        <strain evidence="3">cv. UVA1</strain>
    </source>
</reference>
<dbReference type="EMBL" id="BKCP01006848">
    <property type="protein sequence ID" value="GER44038.1"/>
    <property type="molecule type" value="Genomic_DNA"/>
</dbReference>
<dbReference type="AlphaFoldDB" id="A0A5A7QGG4"/>
<gene>
    <name evidence="2" type="ORF">STAS_20925</name>
</gene>
<feature type="compositionally biased region" description="Low complexity" evidence="1">
    <location>
        <begin position="19"/>
        <end position="46"/>
    </location>
</feature>
<dbReference type="Proteomes" id="UP000325081">
    <property type="component" value="Unassembled WGS sequence"/>
</dbReference>
<evidence type="ECO:0000313" key="2">
    <source>
        <dbReference type="EMBL" id="GER44038.1"/>
    </source>
</evidence>
<evidence type="ECO:0000313" key="3">
    <source>
        <dbReference type="Proteomes" id="UP000325081"/>
    </source>
</evidence>
<proteinExistence type="predicted"/>
<accession>A0A5A7QGG4</accession>
<evidence type="ECO:0000256" key="1">
    <source>
        <dbReference type="SAM" id="MobiDB-lite"/>
    </source>
</evidence>
<protein>
    <submittedName>
        <fullName evidence="2">Phytoene desaturase</fullName>
    </submittedName>
</protein>
<feature type="region of interest" description="Disordered" evidence="1">
    <location>
        <begin position="1"/>
        <end position="46"/>
    </location>
</feature>
<name>A0A5A7QGG4_STRAF</name>
<comment type="caution">
    <text evidence="2">The sequence shown here is derived from an EMBL/GenBank/DDBJ whole genome shotgun (WGS) entry which is preliminary data.</text>
</comment>
<feature type="compositionally biased region" description="Basic and acidic residues" evidence="1">
    <location>
        <begin position="1"/>
        <end position="11"/>
    </location>
</feature>